<name>A0A090LGU4_STRRB</name>
<dbReference type="SMART" id="SM00704">
    <property type="entry name" value="ZnF_CDGSH"/>
    <property type="match status" value="1"/>
</dbReference>
<accession>A0A090LGU4</accession>
<keyword evidence="4" id="KW-0408">Iron</keyword>
<dbReference type="GO" id="GO:0010506">
    <property type="term" value="P:regulation of autophagy"/>
    <property type="evidence" value="ECO:0007669"/>
    <property type="project" value="InterPro"/>
</dbReference>
<dbReference type="GeneID" id="36379713"/>
<dbReference type="InterPro" id="IPR042216">
    <property type="entry name" value="MitoNEET_CISD"/>
</dbReference>
<keyword evidence="3" id="KW-0479">Metal-binding</keyword>
<feature type="domain" description="Iron-binding zinc finger CDGSH type" evidence="9">
    <location>
        <begin position="52"/>
        <end position="90"/>
    </location>
</feature>
<feature type="transmembrane region" description="Helical" evidence="8">
    <location>
        <begin position="12"/>
        <end position="33"/>
    </location>
</feature>
<organism evidence="10">
    <name type="scientific">Strongyloides ratti</name>
    <name type="common">Parasitic roundworm</name>
    <dbReference type="NCBI Taxonomy" id="34506"/>
    <lineage>
        <taxon>Eukaryota</taxon>
        <taxon>Metazoa</taxon>
        <taxon>Ecdysozoa</taxon>
        <taxon>Nematoda</taxon>
        <taxon>Chromadorea</taxon>
        <taxon>Rhabditida</taxon>
        <taxon>Tylenchina</taxon>
        <taxon>Panagrolaimomorpha</taxon>
        <taxon>Strongyloidoidea</taxon>
        <taxon>Strongyloididae</taxon>
        <taxon>Strongyloides</taxon>
    </lineage>
</organism>
<feature type="region of interest" description="Disordered" evidence="7">
    <location>
        <begin position="82"/>
        <end position="103"/>
    </location>
</feature>
<evidence type="ECO:0000313" key="12">
    <source>
        <dbReference type="WBParaSite" id="SRAE_2000201200.1"/>
    </source>
</evidence>
<evidence type="ECO:0000313" key="13">
    <source>
        <dbReference type="WormBase" id="SRAE_2000201200"/>
    </source>
</evidence>
<dbReference type="GO" id="GO:0005741">
    <property type="term" value="C:mitochondrial outer membrane"/>
    <property type="evidence" value="ECO:0007669"/>
    <property type="project" value="TreeGrafter"/>
</dbReference>
<keyword evidence="11" id="KW-1185">Reference proteome</keyword>
<dbReference type="EMBL" id="LN609529">
    <property type="protein sequence ID" value="CEF67348.1"/>
    <property type="molecule type" value="Genomic_DNA"/>
</dbReference>
<dbReference type="GO" id="GO:0046872">
    <property type="term" value="F:metal ion binding"/>
    <property type="evidence" value="ECO:0007669"/>
    <property type="project" value="UniProtKB-KW"/>
</dbReference>
<dbReference type="Gene3D" id="3.40.5.90">
    <property type="entry name" value="CDGSH iron-sulfur domain, mitoNEET-type"/>
    <property type="match status" value="1"/>
</dbReference>
<evidence type="ECO:0000256" key="5">
    <source>
        <dbReference type="ARBA" id="ARBA00023014"/>
    </source>
</evidence>
<evidence type="ECO:0000256" key="1">
    <source>
        <dbReference type="ARBA" id="ARBA00008624"/>
    </source>
</evidence>
<evidence type="ECO:0000256" key="3">
    <source>
        <dbReference type="ARBA" id="ARBA00022723"/>
    </source>
</evidence>
<dbReference type="InterPro" id="IPR045131">
    <property type="entry name" value="CISD1/2"/>
</dbReference>
<dbReference type="AlphaFoldDB" id="A0A090LGU4"/>
<keyword evidence="5" id="KW-0411">Iron-sulfur</keyword>
<reference evidence="10 11" key="1">
    <citation type="submission" date="2014-09" db="EMBL/GenBank/DDBJ databases">
        <authorList>
            <person name="Martin A.A."/>
        </authorList>
    </citation>
    <scope>NUCLEOTIDE SEQUENCE</scope>
    <source>
        <strain evidence="11">ED321</strain>
        <strain evidence="10">ED321 Heterogonic</strain>
    </source>
</reference>
<reference evidence="12" key="2">
    <citation type="submission" date="2020-12" db="UniProtKB">
        <authorList>
            <consortium name="WormBaseParasite"/>
        </authorList>
    </citation>
    <scope>IDENTIFICATION</scope>
</reference>
<dbReference type="PANTHER" id="PTHR13680:SF5">
    <property type="entry name" value="CDGSH IRON-SULFUR DOMAIN-CONTAINING PROTEIN 1"/>
    <property type="match status" value="1"/>
</dbReference>
<comment type="cofactor">
    <cofactor evidence="6">
        <name>[2Fe-2S] cluster</name>
        <dbReference type="ChEBI" id="CHEBI:190135"/>
    </cofactor>
</comment>
<keyword evidence="8" id="KW-1133">Transmembrane helix</keyword>
<evidence type="ECO:0000256" key="6">
    <source>
        <dbReference type="ARBA" id="ARBA00034078"/>
    </source>
</evidence>
<sequence>MSNDYSFSHSKTNIIILSGGMIALGAVIGYIFGTCTNKSSIINHSIKKKTDKVVDIIDIEDLKIKNTLCRCWKSKDFPYCDGSHNKHNSDSKDNLGPIIIKEK</sequence>
<comment type="similarity">
    <text evidence="1">Belongs to the CISD protein family. CISD2 subfamily.</text>
</comment>
<dbReference type="RefSeq" id="XP_024506548.1">
    <property type="nucleotide sequence ID" value="XM_024653032.1"/>
</dbReference>
<dbReference type="CTD" id="36379713"/>
<protein>
    <submittedName>
        <fullName evidence="10">Iron sulphur-containing domain, CDGSH-type, subfamily and Iron sulphur-containing domain, CDGSH-type-containing protein</fullName>
    </submittedName>
</protein>
<evidence type="ECO:0000256" key="8">
    <source>
        <dbReference type="SAM" id="Phobius"/>
    </source>
</evidence>
<dbReference type="InterPro" id="IPR018967">
    <property type="entry name" value="FeS-contain_CDGSH-typ"/>
</dbReference>
<proteinExistence type="inferred from homology"/>
<dbReference type="OMA" id="SWVEWIA"/>
<evidence type="ECO:0000313" key="10">
    <source>
        <dbReference type="EMBL" id="CEF67348.1"/>
    </source>
</evidence>
<evidence type="ECO:0000256" key="2">
    <source>
        <dbReference type="ARBA" id="ARBA00022714"/>
    </source>
</evidence>
<dbReference type="OrthoDB" id="449252at2759"/>
<evidence type="ECO:0000313" key="11">
    <source>
        <dbReference type="Proteomes" id="UP000035682"/>
    </source>
</evidence>
<evidence type="ECO:0000256" key="7">
    <source>
        <dbReference type="SAM" id="MobiDB-lite"/>
    </source>
</evidence>
<dbReference type="Pfam" id="PF09360">
    <property type="entry name" value="zf-CDGSH"/>
    <property type="match status" value="1"/>
</dbReference>
<evidence type="ECO:0000259" key="9">
    <source>
        <dbReference type="SMART" id="SM00704"/>
    </source>
</evidence>
<keyword evidence="8" id="KW-0812">Transmembrane</keyword>
<dbReference type="PANTHER" id="PTHR13680">
    <property type="entry name" value="CDGSH IRON-SULFUR DOMAIN-CONTAINING PROTEIN 1"/>
    <property type="match status" value="1"/>
</dbReference>
<dbReference type="WormBase" id="SRAE_2000201200">
    <property type="protein sequence ID" value="SRP10852"/>
    <property type="gene ID" value="WBGene00262219"/>
</dbReference>
<feature type="compositionally biased region" description="Basic and acidic residues" evidence="7">
    <location>
        <begin position="82"/>
        <end position="93"/>
    </location>
</feature>
<dbReference type="GO" id="GO:0051537">
    <property type="term" value="F:2 iron, 2 sulfur cluster binding"/>
    <property type="evidence" value="ECO:0007669"/>
    <property type="project" value="UniProtKB-KW"/>
</dbReference>
<dbReference type="WBParaSite" id="SRAE_2000201200.1">
    <property type="protein sequence ID" value="SRAE_2000201200.1"/>
    <property type="gene ID" value="WBGene00262219"/>
</dbReference>
<gene>
    <name evidence="10 12 13" type="ORF">SRAE_2000201200</name>
</gene>
<evidence type="ECO:0000256" key="4">
    <source>
        <dbReference type="ARBA" id="ARBA00023004"/>
    </source>
</evidence>
<keyword evidence="2" id="KW-0001">2Fe-2S</keyword>
<dbReference type="Proteomes" id="UP000035682">
    <property type="component" value="Unplaced"/>
</dbReference>
<keyword evidence="8" id="KW-0472">Membrane</keyword>
<dbReference type="STRING" id="34506.A0A090LGU4"/>